<evidence type="ECO:0000313" key="1">
    <source>
        <dbReference type="EMBL" id="JAD67840.1"/>
    </source>
</evidence>
<organism evidence="1">
    <name type="scientific">Arundo donax</name>
    <name type="common">Giant reed</name>
    <name type="synonym">Donax arundinaceus</name>
    <dbReference type="NCBI Taxonomy" id="35708"/>
    <lineage>
        <taxon>Eukaryota</taxon>
        <taxon>Viridiplantae</taxon>
        <taxon>Streptophyta</taxon>
        <taxon>Embryophyta</taxon>
        <taxon>Tracheophyta</taxon>
        <taxon>Spermatophyta</taxon>
        <taxon>Magnoliopsida</taxon>
        <taxon>Liliopsida</taxon>
        <taxon>Poales</taxon>
        <taxon>Poaceae</taxon>
        <taxon>PACMAD clade</taxon>
        <taxon>Arundinoideae</taxon>
        <taxon>Arundineae</taxon>
        <taxon>Arundo</taxon>
    </lineage>
</organism>
<dbReference type="EMBL" id="GBRH01230055">
    <property type="protein sequence ID" value="JAD67840.1"/>
    <property type="molecule type" value="Transcribed_RNA"/>
</dbReference>
<protein>
    <submittedName>
        <fullName evidence="1">Uncharacterized protein</fullName>
    </submittedName>
</protein>
<reference evidence="1" key="1">
    <citation type="submission" date="2014-09" db="EMBL/GenBank/DDBJ databases">
        <authorList>
            <person name="Magalhaes I.L.F."/>
            <person name="Oliveira U."/>
            <person name="Santos F.R."/>
            <person name="Vidigal T.H.D.A."/>
            <person name="Brescovit A.D."/>
            <person name="Santos A.J."/>
        </authorList>
    </citation>
    <scope>NUCLEOTIDE SEQUENCE</scope>
    <source>
        <tissue evidence="1">Shoot tissue taken approximately 20 cm above the soil surface</tissue>
    </source>
</reference>
<proteinExistence type="predicted"/>
<name>A0A0A9C374_ARUDO</name>
<reference evidence="1" key="2">
    <citation type="journal article" date="2015" name="Data Brief">
        <title>Shoot transcriptome of the giant reed, Arundo donax.</title>
        <authorList>
            <person name="Barrero R.A."/>
            <person name="Guerrero F.D."/>
            <person name="Moolhuijzen P."/>
            <person name="Goolsby J.A."/>
            <person name="Tidwell J."/>
            <person name="Bellgard S.E."/>
            <person name="Bellgard M.I."/>
        </authorList>
    </citation>
    <scope>NUCLEOTIDE SEQUENCE</scope>
    <source>
        <tissue evidence="1">Shoot tissue taken approximately 20 cm above the soil surface</tissue>
    </source>
</reference>
<sequence>MWIFFDESLTNR</sequence>
<accession>A0A0A9C374</accession>